<evidence type="ECO:0000313" key="2">
    <source>
        <dbReference type="EMBL" id="KAF9537245.1"/>
    </source>
</evidence>
<evidence type="ECO:0000256" key="1">
    <source>
        <dbReference type="SAM" id="MobiDB-lite"/>
    </source>
</evidence>
<sequence>MIHIDYRIPCSACCRCVTENKPVQIYHRAACNSFGMDTLKAHTQIGHALRNIEDEYNRGNNNNNNNNNNGNKDNDNLKSNRTKTSVHGFHEPADAIEDDALSVFSPNHQLSTGDFEEE</sequence>
<dbReference type="Proteomes" id="UP000723463">
    <property type="component" value="Unassembled WGS sequence"/>
</dbReference>
<dbReference type="EMBL" id="JAAAXW010000434">
    <property type="protein sequence ID" value="KAF9537245.1"/>
    <property type="molecule type" value="Genomic_DNA"/>
</dbReference>
<accession>A0A9P6JY22</accession>
<feature type="region of interest" description="Disordered" evidence="1">
    <location>
        <begin position="53"/>
        <end position="118"/>
    </location>
</feature>
<dbReference type="AlphaFoldDB" id="A0A9P6JY22"/>
<comment type="caution">
    <text evidence="2">The sequence shown here is derived from an EMBL/GenBank/DDBJ whole genome shotgun (WGS) entry which is preliminary data.</text>
</comment>
<proteinExistence type="predicted"/>
<gene>
    <name evidence="2" type="ORF">EC957_008598</name>
</gene>
<keyword evidence="3" id="KW-1185">Reference proteome</keyword>
<organism evidence="2 3">
    <name type="scientific">Mortierella hygrophila</name>
    <dbReference type="NCBI Taxonomy" id="979708"/>
    <lineage>
        <taxon>Eukaryota</taxon>
        <taxon>Fungi</taxon>
        <taxon>Fungi incertae sedis</taxon>
        <taxon>Mucoromycota</taxon>
        <taxon>Mortierellomycotina</taxon>
        <taxon>Mortierellomycetes</taxon>
        <taxon>Mortierellales</taxon>
        <taxon>Mortierellaceae</taxon>
        <taxon>Mortierella</taxon>
    </lineage>
</organism>
<name>A0A9P6JY22_9FUNG</name>
<protein>
    <submittedName>
        <fullName evidence="2">Uncharacterized protein</fullName>
    </submittedName>
</protein>
<evidence type="ECO:0000313" key="3">
    <source>
        <dbReference type="Proteomes" id="UP000723463"/>
    </source>
</evidence>
<feature type="compositionally biased region" description="Low complexity" evidence="1">
    <location>
        <begin position="58"/>
        <end position="71"/>
    </location>
</feature>
<reference evidence="2" key="1">
    <citation type="journal article" date="2020" name="Fungal Divers.">
        <title>Resolving the Mortierellaceae phylogeny through synthesis of multi-gene phylogenetics and phylogenomics.</title>
        <authorList>
            <person name="Vandepol N."/>
            <person name="Liber J."/>
            <person name="Desiro A."/>
            <person name="Na H."/>
            <person name="Kennedy M."/>
            <person name="Barry K."/>
            <person name="Grigoriev I.V."/>
            <person name="Miller A.N."/>
            <person name="O'Donnell K."/>
            <person name="Stajich J.E."/>
            <person name="Bonito G."/>
        </authorList>
    </citation>
    <scope>NUCLEOTIDE SEQUENCE</scope>
    <source>
        <strain evidence="2">NRRL 2591</strain>
    </source>
</reference>